<evidence type="ECO:0000313" key="2">
    <source>
        <dbReference type="Proteomes" id="UP001281761"/>
    </source>
</evidence>
<comment type="caution">
    <text evidence="1">The sequence shown here is derived from an EMBL/GenBank/DDBJ whole genome shotgun (WGS) entry which is preliminary data.</text>
</comment>
<sequence>MMSKILTHVLGVATIVPHSFVVKQNQNPFFTAVFSLPSDDLIKHAFITCSQEQRLALEQKTTSFQFIATITGFDPINGYPHLTLHKFSRCPDSSAGDEYEQFLSECGFTVHNLPRPMTGSTIQTARGIVLATDDSPEMYCLNVDGLTKPLTFSEEERPHLAILAESCEHTPWPRELKVAISNSDGSKMILRLINFEPNRQPFICYLSDKPIVHRAHLANEPDTFYEKDELQKYVSVQGISPRTFALAGLYDIVDDD</sequence>
<accession>A0ABQ9WM59</accession>
<proteinExistence type="predicted"/>
<evidence type="ECO:0000313" key="1">
    <source>
        <dbReference type="EMBL" id="KAK2940560.1"/>
    </source>
</evidence>
<reference evidence="1 2" key="1">
    <citation type="journal article" date="2022" name="bioRxiv">
        <title>Genomics of Preaxostyla Flagellates Illuminates Evolutionary Transitions and the Path Towards Mitochondrial Loss.</title>
        <authorList>
            <person name="Novak L.V.F."/>
            <person name="Treitli S.C."/>
            <person name="Pyrih J."/>
            <person name="Halakuc P."/>
            <person name="Pipaliya S.V."/>
            <person name="Vacek V."/>
            <person name="Brzon O."/>
            <person name="Soukal P."/>
            <person name="Eme L."/>
            <person name="Dacks J.B."/>
            <person name="Karnkowska A."/>
            <person name="Elias M."/>
            <person name="Hampl V."/>
        </authorList>
    </citation>
    <scope>NUCLEOTIDE SEQUENCE [LARGE SCALE GENOMIC DNA]</scope>
    <source>
        <strain evidence="1">NAU3</strain>
        <tissue evidence="1">Gut</tissue>
    </source>
</reference>
<name>A0ABQ9WM59_9EUKA</name>
<keyword evidence="2" id="KW-1185">Reference proteome</keyword>
<gene>
    <name evidence="1" type="ORF">BLNAU_24540</name>
</gene>
<organism evidence="1 2">
    <name type="scientific">Blattamonas nauphoetae</name>
    <dbReference type="NCBI Taxonomy" id="2049346"/>
    <lineage>
        <taxon>Eukaryota</taxon>
        <taxon>Metamonada</taxon>
        <taxon>Preaxostyla</taxon>
        <taxon>Oxymonadida</taxon>
        <taxon>Blattamonas</taxon>
    </lineage>
</organism>
<dbReference type="Proteomes" id="UP001281761">
    <property type="component" value="Unassembled WGS sequence"/>
</dbReference>
<protein>
    <submittedName>
        <fullName evidence="1">Uncharacterized protein</fullName>
    </submittedName>
</protein>
<dbReference type="EMBL" id="JARBJD010000655">
    <property type="protein sequence ID" value="KAK2940560.1"/>
    <property type="molecule type" value="Genomic_DNA"/>
</dbReference>